<reference evidence="11" key="1">
    <citation type="submission" date="2021-12" db="EMBL/GenBank/DDBJ databases">
        <authorList>
            <person name="Zaccaron A."/>
            <person name="Stergiopoulos I."/>
        </authorList>
    </citation>
    <scope>NUCLEOTIDE SEQUENCE</scope>
    <source>
        <strain evidence="11">Race5_Kim</strain>
    </source>
</reference>
<protein>
    <submittedName>
        <fullName evidence="11">Fluoride export protein 1</fullName>
    </submittedName>
</protein>
<evidence type="ECO:0000256" key="3">
    <source>
        <dbReference type="ARBA" id="ARBA00022475"/>
    </source>
</evidence>
<evidence type="ECO:0000256" key="9">
    <source>
        <dbReference type="SAM" id="MobiDB-lite"/>
    </source>
</evidence>
<evidence type="ECO:0000256" key="8">
    <source>
        <dbReference type="ARBA" id="ARBA00035585"/>
    </source>
</evidence>
<dbReference type="Pfam" id="PF02537">
    <property type="entry name" value="CRCB"/>
    <property type="match status" value="2"/>
</dbReference>
<comment type="function">
    <text evidence="1">Fluoride channel required for the rapid expulsion of cytoplasmic fluoride.</text>
</comment>
<dbReference type="GO" id="GO:0005886">
    <property type="term" value="C:plasma membrane"/>
    <property type="evidence" value="ECO:0007669"/>
    <property type="project" value="UniProtKB-SubCell"/>
</dbReference>
<keyword evidence="12" id="KW-1185">Reference proteome</keyword>
<keyword evidence="4 10" id="KW-0812">Transmembrane</keyword>
<organism evidence="11 12">
    <name type="scientific">Passalora fulva</name>
    <name type="common">Tomato leaf mold</name>
    <name type="synonym">Cladosporium fulvum</name>
    <dbReference type="NCBI Taxonomy" id="5499"/>
    <lineage>
        <taxon>Eukaryota</taxon>
        <taxon>Fungi</taxon>
        <taxon>Dikarya</taxon>
        <taxon>Ascomycota</taxon>
        <taxon>Pezizomycotina</taxon>
        <taxon>Dothideomycetes</taxon>
        <taxon>Dothideomycetidae</taxon>
        <taxon>Mycosphaerellales</taxon>
        <taxon>Mycosphaerellaceae</taxon>
        <taxon>Fulvia</taxon>
    </lineage>
</organism>
<dbReference type="RefSeq" id="XP_047758153.1">
    <property type="nucleotide sequence ID" value="XM_047902374.1"/>
</dbReference>
<evidence type="ECO:0000256" key="6">
    <source>
        <dbReference type="ARBA" id="ARBA00023136"/>
    </source>
</evidence>
<gene>
    <name evidence="11" type="ORF">CLAFUR5_03226</name>
</gene>
<comment type="subcellular location">
    <subcellularLocation>
        <location evidence="2">Cell membrane</location>
        <topology evidence="2">Multi-pass membrane protein</topology>
    </subcellularLocation>
</comment>
<feature type="transmembrane region" description="Helical" evidence="10">
    <location>
        <begin position="379"/>
        <end position="403"/>
    </location>
</feature>
<evidence type="ECO:0000256" key="1">
    <source>
        <dbReference type="ARBA" id="ARBA00002598"/>
    </source>
</evidence>
<dbReference type="InterPro" id="IPR003691">
    <property type="entry name" value="FluC"/>
</dbReference>
<comment type="similarity">
    <text evidence="7">Belongs to the fluoride channel Fluc/FEX (TC 1.A.43) family.</text>
</comment>
<evidence type="ECO:0000256" key="7">
    <source>
        <dbReference type="ARBA" id="ARBA00035120"/>
    </source>
</evidence>
<feature type="compositionally biased region" description="Polar residues" evidence="9">
    <location>
        <begin position="190"/>
        <end position="200"/>
    </location>
</feature>
<dbReference type="Proteomes" id="UP000756132">
    <property type="component" value="Chromosome 2"/>
</dbReference>
<evidence type="ECO:0000313" key="11">
    <source>
        <dbReference type="EMBL" id="UJO13787.1"/>
    </source>
</evidence>
<evidence type="ECO:0000256" key="5">
    <source>
        <dbReference type="ARBA" id="ARBA00022989"/>
    </source>
</evidence>
<feature type="transmembrane region" description="Helical" evidence="10">
    <location>
        <begin position="316"/>
        <end position="337"/>
    </location>
</feature>
<feature type="transmembrane region" description="Helical" evidence="10">
    <location>
        <begin position="448"/>
        <end position="469"/>
    </location>
</feature>
<dbReference type="OrthoDB" id="409792at2759"/>
<dbReference type="EMBL" id="CP090164">
    <property type="protein sequence ID" value="UJO13787.1"/>
    <property type="molecule type" value="Genomic_DNA"/>
</dbReference>
<evidence type="ECO:0000256" key="10">
    <source>
        <dbReference type="SAM" id="Phobius"/>
    </source>
</evidence>
<feature type="compositionally biased region" description="Basic and acidic residues" evidence="9">
    <location>
        <begin position="112"/>
        <end position="127"/>
    </location>
</feature>
<comment type="catalytic activity">
    <reaction evidence="8">
        <text>fluoride(in) = fluoride(out)</text>
        <dbReference type="Rhea" id="RHEA:76159"/>
        <dbReference type="ChEBI" id="CHEBI:17051"/>
    </reaction>
    <physiologicalReaction direction="left-to-right" evidence="8">
        <dbReference type="Rhea" id="RHEA:76160"/>
    </physiologicalReaction>
</comment>
<feature type="transmembrane region" description="Helical" evidence="10">
    <location>
        <begin position="553"/>
        <end position="574"/>
    </location>
</feature>
<dbReference type="PANTHER" id="PTHR28259:SF1">
    <property type="entry name" value="FLUORIDE EXPORT PROTEIN 1-RELATED"/>
    <property type="match status" value="1"/>
</dbReference>
<dbReference type="PANTHER" id="PTHR28259">
    <property type="entry name" value="FLUORIDE EXPORT PROTEIN 1-RELATED"/>
    <property type="match status" value="1"/>
</dbReference>
<dbReference type="GO" id="GO:1903425">
    <property type="term" value="F:fluoride transmembrane transporter activity"/>
    <property type="evidence" value="ECO:0007669"/>
    <property type="project" value="TreeGrafter"/>
</dbReference>
<dbReference type="OMA" id="RESHFNN"/>
<reference evidence="11" key="2">
    <citation type="journal article" date="2022" name="Microb. Genom.">
        <title>A chromosome-scale genome assembly of the tomato pathogen Cladosporium fulvum reveals a compartmentalized genome architecture and the presence of a dispensable chromosome.</title>
        <authorList>
            <person name="Zaccaron A.Z."/>
            <person name="Chen L.H."/>
            <person name="Samaras A."/>
            <person name="Stergiopoulos I."/>
        </authorList>
    </citation>
    <scope>NUCLEOTIDE SEQUENCE</scope>
    <source>
        <strain evidence="11">Race5_Kim</strain>
    </source>
</reference>
<evidence type="ECO:0000256" key="4">
    <source>
        <dbReference type="ARBA" id="ARBA00022692"/>
    </source>
</evidence>
<sequence length="595" mass="64674">MNERPDPDFQPQHLPDEIAYDEDDADRVQRRLSTSTVGSRSRREGYYDSQRISSRRSRPISGESQTSYSYSSKSTKSRGKQRASNQQSADYSFVDVHVDHVPPPVPTPAKADSSHLEDERGPVKSHDPGTGLVPHVRNFSQPYTMRRRGSRANSRDMNLSEVAALPPVPTNHRSSANMGPPPENEKQDTSGDTEPGNKSQSESERPYSRRHPQELEKPQPPVPRWLNELHTVSYLIFFSVLGTLARLGVQWLTFYPGAPVTTPVLWANVGGSYVMGFLSEDQGLFRGRAHEAALAEDQTDETPLDRATITKHNKTIPLYIGLATGFCGSFTSFSSFARDFFLAASNSLPAPIYHTYTSPTGVVAPSQTVSRDGGYSLEAYVAVILATLALCLGALIVGAHTAVMLDHVTPAIPTRLARRIIDPLFVFLGFGCWLGALFLAIFPPSETWRGEVLFALVFAPLGALLRFYASLKLNGLVAAFPLGTFAVNMFGTAVEGMCYDIQHVGVGVMGGAIGGGLVGCQILQGIMDGFCGCLTTVSTWVSEINSLKRKHGYLYALASVGCATCLMAIIMGSVRWSIGFSEPACNTGYPSKVHG</sequence>
<feature type="transmembrane region" description="Helical" evidence="10">
    <location>
        <begin position="424"/>
        <end position="442"/>
    </location>
</feature>
<feature type="compositionally biased region" description="Basic and acidic residues" evidence="9">
    <location>
        <begin position="201"/>
        <end position="217"/>
    </location>
</feature>
<accession>A0A9Q8P5I1</accession>
<keyword evidence="5 10" id="KW-1133">Transmembrane helix</keyword>
<evidence type="ECO:0000313" key="12">
    <source>
        <dbReference type="Proteomes" id="UP000756132"/>
    </source>
</evidence>
<evidence type="ECO:0000256" key="2">
    <source>
        <dbReference type="ARBA" id="ARBA00004651"/>
    </source>
</evidence>
<dbReference type="GeneID" id="71983104"/>
<proteinExistence type="inferred from homology"/>
<dbReference type="AlphaFoldDB" id="A0A9Q8P5I1"/>
<name>A0A9Q8P5I1_PASFU</name>
<keyword evidence="6 10" id="KW-0472">Membrane</keyword>
<feature type="region of interest" description="Disordered" evidence="9">
    <location>
        <begin position="1"/>
        <end position="223"/>
    </location>
</feature>
<dbReference type="KEGG" id="ffu:CLAFUR5_03226"/>
<keyword evidence="3" id="KW-1003">Cell membrane</keyword>